<evidence type="ECO:0000256" key="1">
    <source>
        <dbReference type="ARBA" id="ARBA00022801"/>
    </source>
</evidence>
<organism evidence="4 5">
    <name type="scientific">Hypericibacter adhaerens</name>
    <dbReference type="NCBI Taxonomy" id="2602016"/>
    <lineage>
        <taxon>Bacteria</taxon>
        <taxon>Pseudomonadati</taxon>
        <taxon>Pseudomonadota</taxon>
        <taxon>Alphaproteobacteria</taxon>
        <taxon>Rhodospirillales</taxon>
        <taxon>Dongiaceae</taxon>
        <taxon>Hypericibacter</taxon>
    </lineage>
</organism>
<keyword evidence="1 4" id="KW-0378">Hydrolase</keyword>
<dbReference type="GO" id="GO:0006152">
    <property type="term" value="P:purine nucleoside catabolic process"/>
    <property type="evidence" value="ECO:0007669"/>
    <property type="project" value="TreeGrafter"/>
</dbReference>
<evidence type="ECO:0000259" key="3">
    <source>
        <dbReference type="Pfam" id="PF01156"/>
    </source>
</evidence>
<dbReference type="RefSeq" id="WP_191909313.1">
    <property type="nucleotide sequence ID" value="NZ_CP042582.1"/>
</dbReference>
<dbReference type="SUPFAM" id="SSF53590">
    <property type="entry name" value="Nucleoside hydrolase"/>
    <property type="match status" value="1"/>
</dbReference>
<dbReference type="CDD" id="cd02651">
    <property type="entry name" value="nuc_hydro_IU_UC_XIUA"/>
    <property type="match status" value="1"/>
</dbReference>
<dbReference type="GO" id="GO:0005829">
    <property type="term" value="C:cytosol"/>
    <property type="evidence" value="ECO:0007669"/>
    <property type="project" value="TreeGrafter"/>
</dbReference>
<evidence type="ECO:0000313" key="5">
    <source>
        <dbReference type="Proteomes" id="UP000325797"/>
    </source>
</evidence>
<dbReference type="PANTHER" id="PTHR12304">
    <property type="entry name" value="INOSINE-URIDINE PREFERRING NUCLEOSIDE HYDROLASE"/>
    <property type="match status" value="1"/>
</dbReference>
<dbReference type="PANTHER" id="PTHR12304:SF4">
    <property type="entry name" value="URIDINE NUCLEOSIDASE"/>
    <property type="match status" value="1"/>
</dbReference>
<dbReference type="Pfam" id="PF01156">
    <property type="entry name" value="IU_nuc_hydro"/>
    <property type="match status" value="1"/>
</dbReference>
<accession>A0A5J6MVF1</accession>
<dbReference type="GO" id="GO:0008477">
    <property type="term" value="F:purine nucleosidase activity"/>
    <property type="evidence" value="ECO:0007669"/>
    <property type="project" value="TreeGrafter"/>
</dbReference>
<dbReference type="InterPro" id="IPR023186">
    <property type="entry name" value="IUNH"/>
</dbReference>
<dbReference type="Gene3D" id="3.90.245.10">
    <property type="entry name" value="Ribonucleoside hydrolase-like"/>
    <property type="match status" value="1"/>
</dbReference>
<evidence type="ECO:0000313" key="4">
    <source>
        <dbReference type="EMBL" id="QEX21174.1"/>
    </source>
</evidence>
<evidence type="ECO:0000256" key="2">
    <source>
        <dbReference type="ARBA" id="ARBA00023295"/>
    </source>
</evidence>
<dbReference type="GO" id="GO:0045437">
    <property type="term" value="F:uridine nucleosidase activity"/>
    <property type="evidence" value="ECO:0007669"/>
    <property type="project" value="UniProtKB-ARBA"/>
</dbReference>
<dbReference type="AlphaFoldDB" id="A0A5J6MVF1"/>
<dbReference type="Proteomes" id="UP000325797">
    <property type="component" value="Chromosome"/>
</dbReference>
<keyword evidence="5" id="KW-1185">Reference proteome</keyword>
<dbReference type="KEGG" id="hadh:FRZ61_10960"/>
<dbReference type="EMBL" id="CP042582">
    <property type="protein sequence ID" value="QEX21174.1"/>
    <property type="molecule type" value="Genomic_DNA"/>
</dbReference>
<gene>
    <name evidence="4" type="primary">nuh</name>
    <name evidence="4" type="ORF">FRZ61_10960</name>
</gene>
<dbReference type="InterPro" id="IPR036452">
    <property type="entry name" value="Ribo_hydro-like"/>
</dbReference>
<sequence>MPQPLIIDTDPGKDDAVAILLALSAPEIFDIRMMSAAAGNVGLHHTSANIRRLCDVAGRPDIAVHAGCPRPILRALQTVPDIHGEDGLAGADLPPPVMPMAERHAVPALIDAISASDRPVSVACIAPVTNMALACVMAPEIAENTAEIVIMGGTFGRGNITPYASFNIYNDPHAASILFGGEAPVTMMGLEVTRRTMPTPEWCARLAATGRPAARVVAGLWRDPTAFMNDACVVAYLMRPDLFKTEWRHVEIEINDETEMGRTRLIGTGEANVKVATDIDVPGFFELLFRQLGR</sequence>
<proteinExistence type="predicted"/>
<name>A0A5J6MVF1_9PROT</name>
<reference evidence="4 5" key="1">
    <citation type="submission" date="2019-08" db="EMBL/GenBank/DDBJ databases">
        <title>Hyperibacter terrae gen. nov., sp. nov. and Hyperibacter viscosus sp. nov., two new members in the family Rhodospirillaceae isolated from the rhizosphere of Hypericum perforatum.</title>
        <authorList>
            <person name="Noviana Z."/>
        </authorList>
    </citation>
    <scope>NUCLEOTIDE SEQUENCE [LARGE SCALE GENOMIC DNA]</scope>
    <source>
        <strain evidence="4 5">R5959</strain>
    </source>
</reference>
<dbReference type="PROSITE" id="PS01247">
    <property type="entry name" value="IUNH"/>
    <property type="match status" value="1"/>
</dbReference>
<protein>
    <submittedName>
        <fullName evidence="4">Nonspecific ribonucleoside hydrolase</fullName>
    </submittedName>
</protein>
<dbReference type="InterPro" id="IPR015910">
    <property type="entry name" value="I/U_nuclsd_hydro_CS"/>
</dbReference>
<dbReference type="InterPro" id="IPR001910">
    <property type="entry name" value="Inosine/uridine_hydrolase_dom"/>
</dbReference>
<keyword evidence="2" id="KW-0326">Glycosidase</keyword>
<feature type="domain" description="Inosine/uridine-preferring nucleoside hydrolase" evidence="3">
    <location>
        <begin position="5"/>
        <end position="286"/>
    </location>
</feature>